<dbReference type="AlphaFoldDB" id="A0A645C259"/>
<keyword evidence="1" id="KW-0472">Membrane</keyword>
<feature type="transmembrane region" description="Helical" evidence="1">
    <location>
        <begin position="253"/>
        <end position="273"/>
    </location>
</feature>
<evidence type="ECO:0000256" key="1">
    <source>
        <dbReference type="SAM" id="Phobius"/>
    </source>
</evidence>
<comment type="caution">
    <text evidence="2">The sequence shown here is derived from an EMBL/GenBank/DDBJ whole genome shotgun (WGS) entry which is preliminary data.</text>
</comment>
<keyword evidence="1" id="KW-0812">Transmembrane</keyword>
<accession>A0A645C259</accession>
<organism evidence="2">
    <name type="scientific">bioreactor metagenome</name>
    <dbReference type="NCBI Taxonomy" id="1076179"/>
    <lineage>
        <taxon>unclassified sequences</taxon>
        <taxon>metagenomes</taxon>
        <taxon>ecological metagenomes</taxon>
    </lineage>
</organism>
<name>A0A645C259_9ZZZZ</name>
<evidence type="ECO:0008006" key="3">
    <source>
        <dbReference type="Google" id="ProtNLM"/>
    </source>
</evidence>
<proteinExistence type="predicted"/>
<evidence type="ECO:0000313" key="2">
    <source>
        <dbReference type="EMBL" id="MPM69433.1"/>
    </source>
</evidence>
<protein>
    <recommendedName>
        <fullName evidence="3">NAD-specific glutamate dehydrogenase</fullName>
    </recommendedName>
</protein>
<reference evidence="2" key="1">
    <citation type="submission" date="2019-08" db="EMBL/GenBank/DDBJ databases">
        <authorList>
            <person name="Kucharzyk K."/>
            <person name="Murdoch R.W."/>
            <person name="Higgins S."/>
            <person name="Loffler F."/>
        </authorList>
    </citation>
    <scope>NUCLEOTIDE SEQUENCE</scope>
</reference>
<sequence>MGLVIQHFDVLFAHLGNRINFVHIDLHAVQFGSQILDAVRDREEKIQIDFRQSRQMVFFDGPFHVAHIQLVKIDAVLDFLFAVAQITKVADQFRLFLVDFRKALADFFVIFADNRVGNFMFLHHLIVVTQGFIFLQQLLFELLRAAQFILVQEVILGDAVDFKQHIAITLQDMIHFLLQIRCMTAHKILGFHFFLHDGIDRFDIAFDLIHLLAGFIDVGKADGIFCFLDLFFDSSDLSGDIHTFENVLLIQQALVAVFQIIHLFFILCFDFFVQLRDLFNDFFHHQQILLDAGQDFFGFHMVALVRQRVEFREIQLHVIQVLFQRFDGRTECKAVRQ</sequence>
<dbReference type="EMBL" id="VSSQ01022870">
    <property type="protein sequence ID" value="MPM69433.1"/>
    <property type="molecule type" value="Genomic_DNA"/>
</dbReference>
<gene>
    <name evidence="2" type="ORF">SDC9_116378</name>
</gene>
<keyword evidence="1" id="KW-1133">Transmembrane helix</keyword>